<feature type="compositionally biased region" description="Low complexity" evidence="1">
    <location>
        <begin position="284"/>
        <end position="307"/>
    </location>
</feature>
<feature type="compositionally biased region" description="Basic and acidic residues" evidence="1">
    <location>
        <begin position="438"/>
        <end position="452"/>
    </location>
</feature>
<feature type="compositionally biased region" description="Gly residues" evidence="1">
    <location>
        <begin position="612"/>
        <end position="625"/>
    </location>
</feature>
<protein>
    <submittedName>
        <fullName evidence="3">DUF1752 domain-containing protein</fullName>
    </submittedName>
</protein>
<feature type="compositionally biased region" description="Polar residues" evidence="1">
    <location>
        <begin position="806"/>
        <end position="819"/>
    </location>
</feature>
<dbReference type="Proteomes" id="UP001362999">
    <property type="component" value="Unassembled WGS sequence"/>
</dbReference>
<feature type="compositionally biased region" description="Low complexity" evidence="1">
    <location>
        <begin position="553"/>
        <end position="580"/>
    </location>
</feature>
<reference evidence="3 4" key="1">
    <citation type="journal article" date="2024" name="J Genomics">
        <title>Draft genome sequencing and assembly of Favolaschia claudopus CIRM-BRFM 2984 isolated from oak limbs.</title>
        <authorList>
            <person name="Navarro D."/>
            <person name="Drula E."/>
            <person name="Chaduli D."/>
            <person name="Cazenave R."/>
            <person name="Ahrendt S."/>
            <person name="Wang J."/>
            <person name="Lipzen A."/>
            <person name="Daum C."/>
            <person name="Barry K."/>
            <person name="Grigoriev I.V."/>
            <person name="Favel A."/>
            <person name="Rosso M.N."/>
            <person name="Martin F."/>
        </authorList>
    </citation>
    <scope>NUCLEOTIDE SEQUENCE [LARGE SCALE GENOMIC DNA]</scope>
    <source>
        <strain evidence="3 4">CIRM-BRFM 2984</strain>
    </source>
</reference>
<gene>
    <name evidence="3" type="ORF">R3P38DRAFT_2953073</name>
</gene>
<feature type="region of interest" description="Disordered" evidence="1">
    <location>
        <begin position="802"/>
        <end position="843"/>
    </location>
</feature>
<comment type="caution">
    <text evidence="3">The sequence shown here is derived from an EMBL/GenBank/DDBJ whole genome shotgun (WGS) entry which is preliminary data.</text>
</comment>
<dbReference type="AlphaFoldDB" id="A0AAW0BGM1"/>
<evidence type="ECO:0000259" key="2">
    <source>
        <dbReference type="Pfam" id="PF08550"/>
    </source>
</evidence>
<feature type="region of interest" description="Disordered" evidence="1">
    <location>
        <begin position="203"/>
        <end position="337"/>
    </location>
</feature>
<feature type="compositionally biased region" description="Basic residues" evidence="1">
    <location>
        <begin position="486"/>
        <end position="500"/>
    </location>
</feature>
<feature type="compositionally biased region" description="Low complexity" evidence="1">
    <location>
        <begin position="626"/>
        <end position="636"/>
    </location>
</feature>
<dbReference type="PANTHER" id="PTHR28051">
    <property type="entry name" value="PROTEIN MTL1-RELATED"/>
    <property type="match status" value="1"/>
</dbReference>
<accession>A0AAW0BGM1</accession>
<dbReference type="InterPro" id="IPR052292">
    <property type="entry name" value="Glucose_repression_reg"/>
</dbReference>
<evidence type="ECO:0000256" key="1">
    <source>
        <dbReference type="SAM" id="MobiDB-lite"/>
    </source>
</evidence>
<feature type="region of interest" description="Disordered" evidence="1">
    <location>
        <begin position="167"/>
        <end position="186"/>
    </location>
</feature>
<feature type="domain" description="Nitrogen regulatory protein areA GATA-like" evidence="2">
    <location>
        <begin position="46"/>
        <end position="73"/>
    </location>
</feature>
<dbReference type="EMBL" id="JAWWNJ010000034">
    <property type="protein sequence ID" value="KAK7025167.1"/>
    <property type="molecule type" value="Genomic_DNA"/>
</dbReference>
<name>A0AAW0BGM1_9AGAR</name>
<feature type="compositionally biased region" description="Polar residues" evidence="1">
    <location>
        <begin position="768"/>
        <end position="781"/>
    </location>
</feature>
<dbReference type="GO" id="GO:0007039">
    <property type="term" value="P:protein catabolic process in the vacuole"/>
    <property type="evidence" value="ECO:0007669"/>
    <property type="project" value="TreeGrafter"/>
</dbReference>
<dbReference type="Pfam" id="PF08550">
    <property type="entry name" value="GATA_AreA"/>
    <property type="match status" value="1"/>
</dbReference>
<dbReference type="InterPro" id="IPR013860">
    <property type="entry name" value="AreA_GATA"/>
</dbReference>
<keyword evidence="4" id="KW-1185">Reference proteome</keyword>
<feature type="region of interest" description="Disordered" evidence="1">
    <location>
        <begin position="438"/>
        <end position="781"/>
    </location>
</feature>
<evidence type="ECO:0000313" key="3">
    <source>
        <dbReference type="EMBL" id="KAK7025167.1"/>
    </source>
</evidence>
<feature type="compositionally biased region" description="Low complexity" evidence="1">
    <location>
        <begin position="675"/>
        <end position="684"/>
    </location>
</feature>
<evidence type="ECO:0000313" key="4">
    <source>
        <dbReference type="Proteomes" id="UP001362999"/>
    </source>
</evidence>
<feature type="compositionally biased region" description="Low complexity" evidence="1">
    <location>
        <begin position="214"/>
        <end position="223"/>
    </location>
</feature>
<sequence length="912" mass="95494">MAHYLPVLLVSVSANAISDDNAVVNVSRGQVDYLSHEWAEEDVWRSWRNMTRQKNEIANGMRLENASWRTWWKQRNKLKTISPETLNWLKDSDVTWLYGPLHTAPDPTEVGKLSSAEDRLDLAAKHKPILKHRSISEMLQSDLPISPDEGEDPLATALQATTRPPLLQTKSASHPSPPPSRQSAVPRRHITFNTFVEQCIAVDSPRRTPLSHNSSSSSSSDSDPNGVLGTRVAWNGRTNGLRWAGDDDESEDDDDDDSHVAVWPGESAISSDSDDEDILEVCLPRSRSNSSHGSRSPRGSTGHGRPPFVNANSFSKAKPSASKTIAPIPPTRLKTTGVGNGWAGGEWVDTRDEGGLPLHEDVYLPRTGATVNLVAQSQNQDLNILSSAFDTDDSSFDEEVDADVDGDVMFTHRSAYFSTEGVGVYDYLGGPDLGVEFAPRESVGRGREEPRGRRPSVSAGAEIVEIEQLPNEPNSSLSPHGGGSRSRSRSKSRSKSRSRSRTPSPAILPAVTSSSSPNSSAAASAVAGSVSPTATSPRSPSGLLSPPPRGRDSSQSSSSSASQREGRGRSVTRTSSSSSLSDRERSRSSHTSPMGSLSPEYGGVRVSADYGNGSGYVGYGGGVGAGMVRRSGSGSSPDGGGGVSPEKGARAAPTVVGEGSTKTNRSDGSSEEGESTTSSGATATRPRVEVNGVADVEEDRGRGLQVRNPYTPANSPVVRISKEPLFVSSPANSVSRSSSSSTASVIPPEPQPSATSPPPPPVSAVAVNNSSKKPASPTKSIPISLSRSRLVKQAAIDIEQSKLPLENNSTKPAQSTAKSIPNGKPGAATATTGKPPPVSPARATFQTSGANAAAPSANASSGGSANTALQRTLIQPPSPDALHGPNEGPTMVGKAVGMVSSAGAYFGLWSGA</sequence>
<dbReference type="GO" id="GO:0042149">
    <property type="term" value="P:cellular response to glucose starvation"/>
    <property type="evidence" value="ECO:0007669"/>
    <property type="project" value="TreeGrafter"/>
</dbReference>
<proteinExistence type="predicted"/>
<feature type="compositionally biased region" description="Acidic residues" evidence="1">
    <location>
        <begin position="246"/>
        <end position="257"/>
    </location>
</feature>
<feature type="compositionally biased region" description="Low complexity" evidence="1">
    <location>
        <begin position="727"/>
        <end position="745"/>
    </location>
</feature>
<feature type="compositionally biased region" description="Pro residues" evidence="1">
    <location>
        <begin position="747"/>
        <end position="762"/>
    </location>
</feature>
<dbReference type="PANTHER" id="PTHR28051:SF1">
    <property type="entry name" value="PROTEIN MTL1-RELATED"/>
    <property type="match status" value="1"/>
</dbReference>
<organism evidence="3 4">
    <name type="scientific">Favolaschia claudopus</name>
    <dbReference type="NCBI Taxonomy" id="2862362"/>
    <lineage>
        <taxon>Eukaryota</taxon>
        <taxon>Fungi</taxon>
        <taxon>Dikarya</taxon>
        <taxon>Basidiomycota</taxon>
        <taxon>Agaricomycotina</taxon>
        <taxon>Agaricomycetes</taxon>
        <taxon>Agaricomycetidae</taxon>
        <taxon>Agaricales</taxon>
        <taxon>Marasmiineae</taxon>
        <taxon>Mycenaceae</taxon>
        <taxon>Favolaschia</taxon>
    </lineage>
</organism>
<dbReference type="GO" id="GO:0005773">
    <property type="term" value="C:vacuole"/>
    <property type="evidence" value="ECO:0007669"/>
    <property type="project" value="GOC"/>
</dbReference>
<feature type="compositionally biased region" description="Low complexity" evidence="1">
    <location>
        <begin position="509"/>
        <end position="544"/>
    </location>
</feature>